<comment type="caution">
    <text evidence="4">The sequence shown here is derived from an EMBL/GenBank/DDBJ whole genome shotgun (WGS) entry which is preliminary data.</text>
</comment>
<dbReference type="InterPro" id="IPR050748">
    <property type="entry name" value="Glycosyltrans_8_dom-fam"/>
</dbReference>
<dbReference type="RefSeq" id="WP_343767267.1">
    <property type="nucleotide sequence ID" value="NZ_BAAACF010000001.1"/>
</dbReference>
<evidence type="ECO:0000256" key="1">
    <source>
        <dbReference type="ARBA" id="ARBA00022676"/>
    </source>
</evidence>
<evidence type="ECO:0000313" key="5">
    <source>
        <dbReference type="Proteomes" id="UP001500339"/>
    </source>
</evidence>
<dbReference type="PANTHER" id="PTHR13778:SF47">
    <property type="entry name" value="LIPOPOLYSACCHARIDE 1,3-GALACTOSYLTRANSFERASE"/>
    <property type="match status" value="1"/>
</dbReference>
<keyword evidence="5" id="KW-1185">Reference proteome</keyword>
<dbReference type="CDD" id="cd04194">
    <property type="entry name" value="GT8_A4GalT_like"/>
    <property type="match status" value="1"/>
</dbReference>
<dbReference type="InterPro" id="IPR002495">
    <property type="entry name" value="Glyco_trans_8"/>
</dbReference>
<keyword evidence="3" id="KW-0479">Metal-binding</keyword>
<proteinExistence type="predicted"/>
<dbReference type="Proteomes" id="UP001500339">
    <property type="component" value="Unassembled WGS sequence"/>
</dbReference>
<keyword evidence="2" id="KW-0808">Transferase</keyword>
<dbReference type="EMBL" id="BAAACF010000001">
    <property type="protein sequence ID" value="GAA0720479.1"/>
    <property type="molecule type" value="Genomic_DNA"/>
</dbReference>
<accession>A0ABP3TYE3</accession>
<evidence type="ECO:0000256" key="2">
    <source>
        <dbReference type="ARBA" id="ARBA00022679"/>
    </source>
</evidence>
<reference evidence="5" key="1">
    <citation type="journal article" date="2019" name="Int. J. Syst. Evol. Microbiol.">
        <title>The Global Catalogue of Microorganisms (GCM) 10K type strain sequencing project: providing services to taxonomists for standard genome sequencing and annotation.</title>
        <authorList>
            <consortium name="The Broad Institute Genomics Platform"/>
            <consortium name="The Broad Institute Genome Sequencing Center for Infectious Disease"/>
            <person name="Wu L."/>
            <person name="Ma J."/>
        </authorList>
    </citation>
    <scope>NUCLEOTIDE SEQUENCE [LARGE SCALE GENOMIC DNA]</scope>
    <source>
        <strain evidence="5">JCM 1405</strain>
    </source>
</reference>
<dbReference type="Pfam" id="PF01501">
    <property type="entry name" value="Glyco_transf_8"/>
    <property type="match status" value="1"/>
</dbReference>
<dbReference type="InterPro" id="IPR029044">
    <property type="entry name" value="Nucleotide-diphossugar_trans"/>
</dbReference>
<organism evidence="4 5">
    <name type="scientific">Clostridium malenominatum</name>
    <dbReference type="NCBI Taxonomy" id="1539"/>
    <lineage>
        <taxon>Bacteria</taxon>
        <taxon>Bacillati</taxon>
        <taxon>Bacillota</taxon>
        <taxon>Clostridia</taxon>
        <taxon>Eubacteriales</taxon>
        <taxon>Clostridiaceae</taxon>
        <taxon>Clostridium</taxon>
    </lineage>
</organism>
<evidence type="ECO:0000313" key="4">
    <source>
        <dbReference type="EMBL" id="GAA0720479.1"/>
    </source>
</evidence>
<protein>
    <submittedName>
        <fullName evidence="4">Glycosyltransferase family 8 protein</fullName>
    </submittedName>
</protein>
<keyword evidence="1" id="KW-0328">Glycosyltransferase</keyword>
<name>A0ABP3TYE3_9CLOT</name>
<evidence type="ECO:0000256" key="3">
    <source>
        <dbReference type="ARBA" id="ARBA00022723"/>
    </source>
</evidence>
<dbReference type="SUPFAM" id="SSF53448">
    <property type="entry name" value="Nucleotide-diphospho-sugar transferases"/>
    <property type="match status" value="1"/>
</dbReference>
<dbReference type="PANTHER" id="PTHR13778">
    <property type="entry name" value="GLYCOSYLTRANSFERASE 8 DOMAIN-CONTAINING PROTEIN"/>
    <property type="match status" value="1"/>
</dbReference>
<sequence>MNILVTLNSNYIKQLIVMINSILKSNSNDNINLYIAHKELTKEDFSKIEAYVDKERCRVISVKVTDEMLKNAPVTKRYPREMYFRIFAAQFLPKSLDRILYLDPDLVVINSLDELYNMDFEGNYYIASSHVNKGMQKLNEFRLEMDKDSPYINSGVMLMNLTLLREDQNIECVFEYIEKNKNRLLLPDQDVLSGLYGGKTKTVNSLIYNLSDRYLKLHNMKPKNFNNRVDLEWVKENTVIIHYCGRNKPWKDNYIGELDIFYKEVEDEVFFRRKRYLI</sequence>
<dbReference type="Gene3D" id="3.90.550.10">
    <property type="entry name" value="Spore Coat Polysaccharide Biosynthesis Protein SpsA, Chain A"/>
    <property type="match status" value="1"/>
</dbReference>
<gene>
    <name evidence="4" type="ORF">GCM10008905_09700</name>
</gene>